<dbReference type="EMBL" id="VSWC01000079">
    <property type="protein sequence ID" value="KAA1094164.1"/>
    <property type="molecule type" value="Genomic_DNA"/>
</dbReference>
<evidence type="ECO:0000313" key="1">
    <source>
        <dbReference type="EMBL" id="KAA1094164.1"/>
    </source>
</evidence>
<dbReference type="AlphaFoldDB" id="A0A5B0P095"/>
<organism evidence="1 2">
    <name type="scientific">Puccinia graminis f. sp. tritici</name>
    <dbReference type="NCBI Taxonomy" id="56615"/>
    <lineage>
        <taxon>Eukaryota</taxon>
        <taxon>Fungi</taxon>
        <taxon>Dikarya</taxon>
        <taxon>Basidiomycota</taxon>
        <taxon>Pucciniomycotina</taxon>
        <taxon>Pucciniomycetes</taxon>
        <taxon>Pucciniales</taxon>
        <taxon>Pucciniaceae</taxon>
        <taxon>Puccinia</taxon>
    </lineage>
</organism>
<reference evidence="1 2" key="1">
    <citation type="submission" date="2019-05" db="EMBL/GenBank/DDBJ databases">
        <title>Emergence of the Ug99 lineage of the wheat stem rust pathogen through somatic hybridization.</title>
        <authorList>
            <person name="Li F."/>
            <person name="Upadhyaya N.M."/>
            <person name="Sperschneider J."/>
            <person name="Matny O."/>
            <person name="Nguyen-Phuc H."/>
            <person name="Mago R."/>
            <person name="Raley C."/>
            <person name="Miller M.E."/>
            <person name="Silverstein K.A.T."/>
            <person name="Henningsen E."/>
            <person name="Hirsch C.D."/>
            <person name="Visser B."/>
            <person name="Pretorius Z.A."/>
            <person name="Steffenson B.J."/>
            <person name="Schwessinger B."/>
            <person name="Dodds P.N."/>
            <person name="Figueroa M."/>
        </authorList>
    </citation>
    <scope>NUCLEOTIDE SEQUENCE [LARGE SCALE GENOMIC DNA]</scope>
    <source>
        <strain evidence="1">21-0</strain>
    </source>
</reference>
<name>A0A5B0P095_PUCGR</name>
<evidence type="ECO:0000313" key="2">
    <source>
        <dbReference type="Proteomes" id="UP000324748"/>
    </source>
</evidence>
<accession>A0A5B0P095</accession>
<sequence length="158" mass="17612">MAMRGLFHVHDRHYKLTGQTMYSQQCASSTRFTFQFYVTKVRSAMLFGRRFCLNKPGAARSATAVHGERRAATNLKIPMTIFYGLMEASRPTLADMESKHLVARRRGCIPWTSPDTSVKRARANLFCTAQPALIANVCSTITTLGPKTQPQSNTQPGI</sequence>
<comment type="caution">
    <text evidence="1">The sequence shown here is derived from an EMBL/GenBank/DDBJ whole genome shotgun (WGS) entry which is preliminary data.</text>
</comment>
<gene>
    <name evidence="1" type="ORF">PGT21_011960</name>
</gene>
<protein>
    <submittedName>
        <fullName evidence="1">Uncharacterized protein</fullName>
    </submittedName>
</protein>
<proteinExistence type="predicted"/>
<keyword evidence="2" id="KW-1185">Reference proteome</keyword>
<dbReference type="Proteomes" id="UP000324748">
    <property type="component" value="Unassembled WGS sequence"/>
</dbReference>